<reference evidence="5" key="1">
    <citation type="submission" date="2018-10" db="EMBL/GenBank/DDBJ databases">
        <title>Transcriptome assembly of Aceria tosichella (Wheat curl mite) Type 2.</title>
        <authorList>
            <person name="Scully E.D."/>
            <person name="Geib S.M."/>
            <person name="Palmer N.A."/>
            <person name="Gupta A.K."/>
            <person name="Sarath G."/>
            <person name="Tatineni S."/>
        </authorList>
    </citation>
    <scope>NUCLEOTIDE SEQUENCE</scope>
    <source>
        <strain evidence="5">LincolnNE</strain>
    </source>
</reference>
<dbReference type="CDD" id="cd00160">
    <property type="entry name" value="RhoGEF"/>
    <property type="match status" value="1"/>
</dbReference>
<keyword evidence="1" id="KW-0344">Guanine-nucleotide releasing factor</keyword>
<dbReference type="Gene3D" id="2.30.29.30">
    <property type="entry name" value="Pleckstrin-homology domain (PH domain)/Phosphotyrosine-binding domain (PTB)"/>
    <property type="match status" value="1"/>
</dbReference>
<dbReference type="InterPro" id="IPR055251">
    <property type="entry name" value="SOS1_NGEF_PH"/>
</dbReference>
<dbReference type="Pfam" id="PF00435">
    <property type="entry name" value="Spectrin"/>
    <property type="match status" value="1"/>
</dbReference>
<dbReference type="Pfam" id="PF22697">
    <property type="entry name" value="SOS1_NGEF_PH"/>
    <property type="match status" value="1"/>
</dbReference>
<dbReference type="CDD" id="cd00176">
    <property type="entry name" value="SPEC"/>
    <property type="match status" value="1"/>
</dbReference>
<feature type="compositionally biased region" description="Polar residues" evidence="3">
    <location>
        <begin position="887"/>
        <end position="915"/>
    </location>
</feature>
<dbReference type="SMART" id="SM00150">
    <property type="entry name" value="SPEC"/>
    <property type="match status" value="3"/>
</dbReference>
<dbReference type="InterPro" id="IPR001849">
    <property type="entry name" value="PH_domain"/>
</dbReference>
<dbReference type="GO" id="GO:0005085">
    <property type="term" value="F:guanyl-nucleotide exchange factor activity"/>
    <property type="evidence" value="ECO:0007669"/>
    <property type="project" value="UniProtKB-KW"/>
</dbReference>
<dbReference type="InterPro" id="IPR018159">
    <property type="entry name" value="Spectrin/alpha-actinin"/>
</dbReference>
<dbReference type="PANTHER" id="PTHR22826:SF106">
    <property type="entry name" value="TRIO, ISOFORM A"/>
    <property type="match status" value="1"/>
</dbReference>
<feature type="compositionally biased region" description="Polar residues" evidence="3">
    <location>
        <begin position="929"/>
        <end position="938"/>
    </location>
</feature>
<feature type="region of interest" description="Disordered" evidence="3">
    <location>
        <begin position="1321"/>
        <end position="1340"/>
    </location>
</feature>
<feature type="region of interest" description="Disordered" evidence="3">
    <location>
        <begin position="208"/>
        <end position="250"/>
    </location>
</feature>
<dbReference type="Gene3D" id="1.20.900.10">
    <property type="entry name" value="Dbl homology (DH) domain"/>
    <property type="match status" value="1"/>
</dbReference>
<dbReference type="InterPro" id="IPR011993">
    <property type="entry name" value="PH-like_dom_sf"/>
</dbReference>
<evidence type="ECO:0000259" key="4">
    <source>
        <dbReference type="PROSITE" id="PS50010"/>
    </source>
</evidence>
<dbReference type="Pfam" id="PF23323">
    <property type="entry name" value="Spectrin_6"/>
    <property type="match status" value="1"/>
</dbReference>
<dbReference type="GO" id="GO:0019898">
    <property type="term" value="C:extrinsic component of membrane"/>
    <property type="evidence" value="ECO:0007669"/>
    <property type="project" value="TreeGrafter"/>
</dbReference>
<keyword evidence="2" id="KW-0175">Coiled coil</keyword>
<feature type="compositionally biased region" description="Low complexity" evidence="3">
    <location>
        <begin position="215"/>
        <end position="234"/>
    </location>
</feature>
<feature type="compositionally biased region" description="Polar residues" evidence="3">
    <location>
        <begin position="269"/>
        <end position="291"/>
    </location>
</feature>
<dbReference type="SUPFAM" id="SSF46966">
    <property type="entry name" value="Spectrin repeat"/>
    <property type="match status" value="3"/>
</dbReference>
<dbReference type="Pfam" id="PF00621">
    <property type="entry name" value="RhoGEF"/>
    <property type="match status" value="1"/>
</dbReference>
<dbReference type="SMART" id="SM00233">
    <property type="entry name" value="PH"/>
    <property type="match status" value="1"/>
</dbReference>
<evidence type="ECO:0000256" key="3">
    <source>
        <dbReference type="SAM" id="MobiDB-lite"/>
    </source>
</evidence>
<dbReference type="GO" id="GO:0005737">
    <property type="term" value="C:cytoplasm"/>
    <property type="evidence" value="ECO:0007669"/>
    <property type="project" value="TreeGrafter"/>
</dbReference>
<dbReference type="InterPro" id="IPR035899">
    <property type="entry name" value="DBL_dom_sf"/>
</dbReference>
<dbReference type="PANTHER" id="PTHR22826">
    <property type="entry name" value="RHO GUANINE EXCHANGE FACTOR-RELATED"/>
    <property type="match status" value="1"/>
</dbReference>
<dbReference type="InterPro" id="IPR002017">
    <property type="entry name" value="Spectrin_repeat"/>
</dbReference>
<dbReference type="SMART" id="SM00325">
    <property type="entry name" value="RhoGEF"/>
    <property type="match status" value="1"/>
</dbReference>
<dbReference type="InterPro" id="IPR000219">
    <property type="entry name" value="DH_dom"/>
</dbReference>
<dbReference type="GO" id="GO:0007411">
    <property type="term" value="P:axon guidance"/>
    <property type="evidence" value="ECO:0007669"/>
    <property type="project" value="TreeGrafter"/>
</dbReference>
<dbReference type="InterPro" id="IPR051336">
    <property type="entry name" value="RhoGEF_Guanine_NuclExch_SF"/>
</dbReference>
<accession>A0A6G1S724</accession>
<sequence>MDLNHLINLLVEDVKQVIEWIDTHGEGFLNKHVGVGRNLQKTRVLQQSYEHFDKVAQNTYTNAGKLLGAAHELAQTGTCDSREMCRLANELSTRIQQFAQKVDQRKSLLNQVVNFYKDELHVSQRLEQFKQLLIVIEASSLQCPDTIESAQDAILQLDNKKKNIFSSANRVIEQGKLITDQLKSRASDFANGQPLTKYLFDSTVQQTNSSSRPFSADSQSSQASTNSAQFSQSSGNHYRQPSSNGSINNDLNLVSQTAKQDLSYLASTNNQSSLPTTTHSSQAHSGNQISQAASYNNTPASATAASTSSGNAASVSPLTTIITSLQAIENIIARLTQDLRRTEDYYNKHRRALESCLQLKLYEKEILDASQQLDITMEEMQSVSQKLPDIQSVESGEKILKQHNNNTKKLRELVFTIIKKGQELIEELKQSTCGIVVDNEQSAIEQITMLVDFMDQRAQEADELAECRRMHIEYSIKFRQFEIDAQQVQSWIRKGESMLIASFHIPLSLKEAEELRVSHEKFQQAFERSHASTLQFKQRAQALIQADYFEEESINQITAEVESMWQQLMTHAEDRFKLIKGAINFYRTSDKVREVLESLESDYQLNEDYCGIERYANKSVADCLNEASAHESRARPHSLNSKWNGNNLTLVIQHQQSKHREQKEAFLKGCTLVRRKAEAFLKYSIRCAHRTHSTANPEVSMSMIRNAESRVKSELEIILKQENRVLGYWSQRKTQIDHCQQFALVENCACHLLEWIRQNSEAITSKKGSVRYEQFRDFENSFKGTEDAVRKICQESYGVIQRGHSHAAILKQCVEYLDSKFEEFVRRYEEYKTTYFSDLQSIGGDKQPTSTLLSDGSSSKATISASSLSGGSAGDTTDNGLAKDRQALQQASQATVGTTKSQAFNSQKSTQQLQQNKDRNSDSGVEGDSISSKDTNSDICSSSLNSNNWLSQYNAQRGSSKVLSDYSELSTTSVVSSNNNKLDGGRNNINNNNLDLIDNHSVVRARNLSVAVGQKRKSLTRKEFVMAELLSTERTYVQDLENCIGVFLRGYREAGSSLPPGIKDKESIIFGNIEEIYKFHKNTFLKELEKYEMMPEDVGHCFVTWAKSFDVYVEYCKNKPESNQLIVQHSDSFFENLQRKHQVTHPVSAYLIKPVQRITKYQLLLKDLQQSCDGSGQNEIKDGLEVMMSVPKKANDAMHLSMLVGCDMPIQSFGEVILQDTFQVTEPKSLLRKTRERRVFLFEFYLVFAKEVKVESSQQKSHYQFKNKIMLSDIISIIDCVSGASQSNTTTNNNHSNSNNDSNGNSTSANCMSNNQAVSNNAASKENQQYQQVPSDNGGDKIGNDGAKFILVHCNKSLKSRDSTCKIILKANSVETKNLWVKTHRELIAESNFRPFGQEAAADRDGLKNKGS</sequence>
<feature type="compositionally biased region" description="Polar residues" evidence="3">
    <location>
        <begin position="1325"/>
        <end position="1335"/>
    </location>
</feature>
<gene>
    <name evidence="5" type="primary">KALRN</name>
    <name evidence="5" type="ORF">g.11546</name>
</gene>
<evidence type="ECO:0000256" key="2">
    <source>
        <dbReference type="SAM" id="Coils"/>
    </source>
</evidence>
<dbReference type="Gene3D" id="1.20.58.60">
    <property type="match status" value="3"/>
</dbReference>
<dbReference type="EMBL" id="GGYP01001417">
    <property type="protein sequence ID" value="MDE46188.1"/>
    <property type="molecule type" value="Transcribed_RNA"/>
</dbReference>
<feature type="domain" description="DH" evidence="4">
    <location>
        <begin position="1021"/>
        <end position="1197"/>
    </location>
</feature>
<name>A0A6G1S724_9ACAR</name>
<feature type="compositionally biased region" description="Polar residues" evidence="3">
    <location>
        <begin position="235"/>
        <end position="250"/>
    </location>
</feature>
<dbReference type="PROSITE" id="PS50010">
    <property type="entry name" value="DH_2"/>
    <property type="match status" value="1"/>
</dbReference>
<feature type="region of interest" description="Disordered" evidence="3">
    <location>
        <begin position="1286"/>
        <end position="1314"/>
    </location>
</feature>
<organism evidence="5">
    <name type="scientific">Aceria tosichella</name>
    <name type="common">wheat curl mite</name>
    <dbReference type="NCBI Taxonomy" id="561515"/>
    <lineage>
        <taxon>Eukaryota</taxon>
        <taxon>Metazoa</taxon>
        <taxon>Ecdysozoa</taxon>
        <taxon>Arthropoda</taxon>
        <taxon>Chelicerata</taxon>
        <taxon>Arachnida</taxon>
        <taxon>Acari</taxon>
        <taxon>Acariformes</taxon>
        <taxon>Trombidiformes</taxon>
        <taxon>Prostigmata</taxon>
        <taxon>Eupodina</taxon>
        <taxon>Eriophyoidea</taxon>
        <taxon>Eriophyidae</taxon>
        <taxon>Eriophyinae</taxon>
        <taxon>Aceriini</taxon>
        <taxon>Aceria</taxon>
    </lineage>
</organism>
<evidence type="ECO:0000313" key="5">
    <source>
        <dbReference type="EMBL" id="MDE46188.1"/>
    </source>
</evidence>
<proteinExistence type="predicted"/>
<evidence type="ECO:0000256" key="1">
    <source>
        <dbReference type="ARBA" id="ARBA00022658"/>
    </source>
</evidence>
<dbReference type="InterPro" id="IPR058918">
    <property type="entry name" value="KALRN/TRIO-like_spectrin"/>
</dbReference>
<dbReference type="SUPFAM" id="SSF50729">
    <property type="entry name" value="PH domain-like"/>
    <property type="match status" value="1"/>
</dbReference>
<feature type="coiled-coil region" evidence="2">
    <location>
        <begin position="325"/>
        <end position="379"/>
    </location>
</feature>
<protein>
    <submittedName>
        <fullName evidence="5">Kalirin</fullName>
    </submittedName>
</protein>
<feature type="region of interest" description="Disordered" evidence="3">
    <location>
        <begin position="887"/>
        <end position="938"/>
    </location>
</feature>
<feature type="region of interest" description="Disordered" evidence="3">
    <location>
        <begin position="269"/>
        <end position="295"/>
    </location>
</feature>
<dbReference type="SUPFAM" id="SSF48065">
    <property type="entry name" value="DBL homology domain (DH-domain)"/>
    <property type="match status" value="1"/>
</dbReference>